<evidence type="ECO:0000256" key="4">
    <source>
        <dbReference type="SAM" id="MobiDB-lite"/>
    </source>
</evidence>
<dbReference type="Gene3D" id="6.10.250.3180">
    <property type="match status" value="1"/>
</dbReference>
<feature type="region of interest" description="Disordered" evidence="4">
    <location>
        <begin position="302"/>
        <end position="340"/>
    </location>
</feature>
<dbReference type="Pfam" id="PF08711">
    <property type="entry name" value="Med26"/>
    <property type="match status" value="1"/>
</dbReference>
<dbReference type="SMART" id="SM00509">
    <property type="entry name" value="TFS2N"/>
    <property type="match status" value="1"/>
</dbReference>
<reference evidence="6" key="1">
    <citation type="journal article" date="2013" name="Genetics">
        <title>The draft genome and transcriptome of Panagrellus redivivus are shaped by the harsh demands of a free-living lifestyle.</title>
        <authorList>
            <person name="Srinivasan J."/>
            <person name="Dillman A.R."/>
            <person name="Macchietto M.G."/>
            <person name="Heikkinen L."/>
            <person name="Lakso M."/>
            <person name="Fracchia K.M."/>
            <person name="Antoshechkin I."/>
            <person name="Mortazavi A."/>
            <person name="Wong G."/>
            <person name="Sternberg P.W."/>
        </authorList>
    </citation>
    <scope>NUCLEOTIDE SEQUENCE [LARGE SCALE GENOMIC DNA]</scope>
    <source>
        <strain evidence="6">MT8872</strain>
    </source>
</reference>
<name>A0A7E4W3Q1_PANRE</name>
<evidence type="ECO:0000313" key="6">
    <source>
        <dbReference type="Proteomes" id="UP000492821"/>
    </source>
</evidence>
<dbReference type="InterPro" id="IPR017923">
    <property type="entry name" value="TFIIS_N"/>
</dbReference>
<organism evidence="6 7">
    <name type="scientific">Panagrellus redivivus</name>
    <name type="common">Microworm</name>
    <dbReference type="NCBI Taxonomy" id="6233"/>
    <lineage>
        <taxon>Eukaryota</taxon>
        <taxon>Metazoa</taxon>
        <taxon>Ecdysozoa</taxon>
        <taxon>Nematoda</taxon>
        <taxon>Chromadorea</taxon>
        <taxon>Rhabditida</taxon>
        <taxon>Tylenchina</taxon>
        <taxon>Panagrolaimomorpha</taxon>
        <taxon>Panagrolaimoidea</taxon>
        <taxon>Panagrolaimidae</taxon>
        <taxon>Panagrellus</taxon>
    </lineage>
</organism>
<protein>
    <submittedName>
        <fullName evidence="7">TFIIS N-terminal domain-containing protein</fullName>
    </submittedName>
</protein>
<comment type="subcellular location">
    <subcellularLocation>
        <location evidence="1 3">Nucleus</location>
    </subcellularLocation>
</comment>
<evidence type="ECO:0000313" key="7">
    <source>
        <dbReference type="WBParaSite" id="Pan_g712.t1"/>
    </source>
</evidence>
<dbReference type="PROSITE" id="PS51319">
    <property type="entry name" value="TFIIS_N"/>
    <property type="match status" value="1"/>
</dbReference>
<evidence type="ECO:0000259" key="5">
    <source>
        <dbReference type="PROSITE" id="PS51319"/>
    </source>
</evidence>
<feature type="domain" description="TFIIS N-terminal" evidence="5">
    <location>
        <begin position="9"/>
        <end position="81"/>
    </location>
</feature>
<dbReference type="WBParaSite" id="Pan_g712.t1">
    <property type="protein sequence ID" value="Pan_g712.t1"/>
    <property type="gene ID" value="Pan_g712"/>
</dbReference>
<feature type="compositionally biased region" description="Low complexity" evidence="4">
    <location>
        <begin position="322"/>
        <end position="337"/>
    </location>
</feature>
<dbReference type="Pfam" id="PF06881">
    <property type="entry name" value="Elongin_A"/>
    <property type="match status" value="1"/>
</dbReference>
<evidence type="ECO:0000256" key="3">
    <source>
        <dbReference type="PROSITE-ProRule" id="PRU00649"/>
    </source>
</evidence>
<dbReference type="PANTHER" id="PTHR15141:SF76">
    <property type="entry name" value="TRANSCRIPTION ELONGATION FACTOR B POLYPEPTIDE 3"/>
    <property type="match status" value="1"/>
</dbReference>
<evidence type="ECO:0000256" key="1">
    <source>
        <dbReference type="ARBA" id="ARBA00004123"/>
    </source>
</evidence>
<evidence type="ECO:0000256" key="2">
    <source>
        <dbReference type="ARBA" id="ARBA00023242"/>
    </source>
</evidence>
<dbReference type="InterPro" id="IPR010684">
    <property type="entry name" value="RNA_pol_II_trans_fac_SIII_A"/>
</dbReference>
<proteinExistence type="predicted"/>
<dbReference type="PANTHER" id="PTHR15141">
    <property type="entry name" value="TRANSCRIPTION ELONGATION FACTOR B POLYPEPTIDE 3"/>
    <property type="match status" value="1"/>
</dbReference>
<dbReference type="Proteomes" id="UP000492821">
    <property type="component" value="Unassembled WGS sequence"/>
</dbReference>
<keyword evidence="2 3" id="KW-0539">Nucleus</keyword>
<dbReference type="SUPFAM" id="SSF47676">
    <property type="entry name" value="Conserved domain common to transcription factors TFIIS, elongin A, CRSP70"/>
    <property type="match status" value="1"/>
</dbReference>
<dbReference type="GO" id="GO:0070449">
    <property type="term" value="C:elongin complex"/>
    <property type="evidence" value="ECO:0007669"/>
    <property type="project" value="InterPro"/>
</dbReference>
<dbReference type="AlphaFoldDB" id="A0A7E4W3Q1"/>
<keyword evidence="6" id="KW-1185">Reference proteome</keyword>
<sequence length="352" mass="38722">MPASSSTVSETIAAVHKYIGQFKKESKIGHALRQLNRLPLTEPILTETAVGRAVNSVCDHPEHGQLARDLLEKWIAIVAEAKGIVMDAPKPVESRKRPASDGLTAESGLSFEEALRVCAVPPPAKKLKLIVKHAPAPTAELKKIPAPTPITSNESTPVAAPEEADGLFVIERKHTQSRVYSGKLKASDVASPRMHTIASLLQNPSTATFKEVESALERCTVEQLERIELLNPQWLQQTEIIWRGICLREFPGATARDTFSWRLCYQRHIQQHEDHLAAITAKINKSDAVQPKSMVPLIPVKQKKVQTASSSHRAPLAPINGSRTSRPSAPAKSRPAPLMAKAIKMMNNRHRR</sequence>
<accession>A0A7E4W3Q1</accession>
<reference evidence="7" key="2">
    <citation type="submission" date="2020-10" db="UniProtKB">
        <authorList>
            <consortium name="WormBaseParasite"/>
        </authorList>
    </citation>
    <scope>IDENTIFICATION</scope>
</reference>
<dbReference type="Gene3D" id="1.20.930.10">
    <property type="entry name" value="Conserved domain common to transcription factors TFIIS, elongin A, CRSP70"/>
    <property type="match status" value="1"/>
</dbReference>
<dbReference type="InterPro" id="IPR035441">
    <property type="entry name" value="TFIIS/LEDGF_dom_sf"/>
</dbReference>
<dbReference type="GO" id="GO:0006368">
    <property type="term" value="P:transcription elongation by RNA polymerase II"/>
    <property type="evidence" value="ECO:0007669"/>
    <property type="project" value="InterPro"/>
</dbReference>
<dbReference type="InterPro" id="IPR003617">
    <property type="entry name" value="TFIIS/CRSP70_N_sub"/>
</dbReference>
<dbReference type="InterPro" id="IPR051870">
    <property type="entry name" value="Elongin-A_domain"/>
</dbReference>